<evidence type="ECO:0000313" key="3">
    <source>
        <dbReference type="Proteomes" id="UP001199816"/>
    </source>
</evidence>
<reference evidence="2 3" key="1">
    <citation type="submission" date="2021-11" db="EMBL/GenBank/DDBJ databases">
        <title>Genomic of Niabella pedocola.</title>
        <authorList>
            <person name="Wu T."/>
        </authorList>
    </citation>
    <scope>NUCLEOTIDE SEQUENCE [LARGE SCALE GENOMIC DNA]</scope>
    <source>
        <strain evidence="2 3">JCM 31011</strain>
    </source>
</reference>
<sequence length="286" mass="30878">MRIPLLFAQDTAGVRVEQPVDSAKEKTTLTIAALYGTGIDYYGQTTEQRLPYLALNATVRIPAGVYLSATGFHLFSDSLLMSAAALSAGYGFNITSKLSGDVSFTHTFFPSKSPFLQASSPNMASASLGYEYFLKTTLEGDLAFGEQTDYFTTLSNSKSFDINLSGGRAILNFTPELALTAGTQQYYETYLVEKTNQGKGNGNGNGNGKGKGNGNGNGNNPPGQTTETTIDYKKYGLLSYNLKLPVSYNRASYLIEAALKFSLLGSNTADKGRINSFFTLSAYYQF</sequence>
<accession>A0ABS8PWT6</accession>
<gene>
    <name evidence="2" type="ORF">LQ567_22350</name>
</gene>
<proteinExistence type="predicted"/>
<name>A0ABS8PWT6_9BACT</name>
<comment type="caution">
    <text evidence="2">The sequence shown here is derived from an EMBL/GenBank/DDBJ whole genome shotgun (WGS) entry which is preliminary data.</text>
</comment>
<evidence type="ECO:0000256" key="1">
    <source>
        <dbReference type="SAM" id="MobiDB-lite"/>
    </source>
</evidence>
<organism evidence="2 3">
    <name type="scientific">Niabella pedocola</name>
    <dbReference type="NCBI Taxonomy" id="1752077"/>
    <lineage>
        <taxon>Bacteria</taxon>
        <taxon>Pseudomonadati</taxon>
        <taxon>Bacteroidota</taxon>
        <taxon>Chitinophagia</taxon>
        <taxon>Chitinophagales</taxon>
        <taxon>Chitinophagaceae</taxon>
        <taxon>Niabella</taxon>
    </lineage>
</organism>
<feature type="region of interest" description="Disordered" evidence="1">
    <location>
        <begin position="195"/>
        <end position="227"/>
    </location>
</feature>
<dbReference type="Proteomes" id="UP001199816">
    <property type="component" value="Unassembled WGS sequence"/>
</dbReference>
<evidence type="ECO:0000313" key="2">
    <source>
        <dbReference type="EMBL" id="MCD2425542.1"/>
    </source>
</evidence>
<keyword evidence="3" id="KW-1185">Reference proteome</keyword>
<dbReference type="RefSeq" id="WP_231008063.1">
    <property type="nucleotide sequence ID" value="NZ_JAJNEC010000007.1"/>
</dbReference>
<feature type="compositionally biased region" description="Gly residues" evidence="1">
    <location>
        <begin position="199"/>
        <end position="217"/>
    </location>
</feature>
<dbReference type="EMBL" id="JAJNEC010000007">
    <property type="protein sequence ID" value="MCD2425542.1"/>
    <property type="molecule type" value="Genomic_DNA"/>
</dbReference>
<protein>
    <submittedName>
        <fullName evidence="2">Uncharacterized protein</fullName>
    </submittedName>
</protein>